<evidence type="ECO:0000256" key="3">
    <source>
        <dbReference type="ARBA" id="ARBA00022692"/>
    </source>
</evidence>
<reference evidence="8" key="1">
    <citation type="submission" date="2021-03" db="EMBL/GenBank/DDBJ databases">
        <title>Complete Genome of Pseudoalteromonas xiamenensis STKMTI.2, a new potential marine bacterium producing anti-Vibrio compounds.</title>
        <authorList>
            <person name="Handayani D.P."/>
            <person name="Isnansetyo A."/>
            <person name="Istiqomah I."/>
            <person name="Jumina J."/>
        </authorList>
    </citation>
    <scope>NUCLEOTIDE SEQUENCE</scope>
    <source>
        <strain evidence="8">STKMTI.2</strain>
    </source>
</reference>
<protein>
    <submittedName>
        <fullName evidence="8">RDD family protein</fullName>
    </submittedName>
</protein>
<dbReference type="PANTHER" id="PTHR36115">
    <property type="entry name" value="PROLINE-RICH ANTIGEN HOMOLOG-RELATED"/>
    <property type="match status" value="1"/>
</dbReference>
<evidence type="ECO:0000256" key="5">
    <source>
        <dbReference type="ARBA" id="ARBA00023136"/>
    </source>
</evidence>
<feature type="transmembrane region" description="Helical" evidence="6">
    <location>
        <begin position="64"/>
        <end position="85"/>
    </location>
</feature>
<dbReference type="Pfam" id="PF06271">
    <property type="entry name" value="RDD"/>
    <property type="match status" value="1"/>
</dbReference>
<evidence type="ECO:0000259" key="7">
    <source>
        <dbReference type="Pfam" id="PF06271"/>
    </source>
</evidence>
<dbReference type="AlphaFoldDB" id="A0A975HM07"/>
<dbReference type="KEGG" id="pxi:J5O05_06540"/>
<dbReference type="GO" id="GO:0005886">
    <property type="term" value="C:plasma membrane"/>
    <property type="evidence" value="ECO:0007669"/>
    <property type="project" value="UniProtKB-SubCell"/>
</dbReference>
<evidence type="ECO:0000256" key="2">
    <source>
        <dbReference type="ARBA" id="ARBA00022475"/>
    </source>
</evidence>
<evidence type="ECO:0000256" key="4">
    <source>
        <dbReference type="ARBA" id="ARBA00022989"/>
    </source>
</evidence>
<name>A0A975HM07_9GAMM</name>
<dbReference type="InterPro" id="IPR010432">
    <property type="entry name" value="RDD"/>
</dbReference>
<evidence type="ECO:0000313" key="8">
    <source>
        <dbReference type="EMBL" id="QTH72477.1"/>
    </source>
</evidence>
<feature type="transmembrane region" description="Helical" evidence="6">
    <location>
        <begin position="21"/>
        <end position="44"/>
    </location>
</feature>
<keyword evidence="3 6" id="KW-0812">Transmembrane</keyword>
<dbReference type="EMBL" id="CP072133">
    <property type="protein sequence ID" value="QTH72477.1"/>
    <property type="molecule type" value="Genomic_DNA"/>
</dbReference>
<dbReference type="Proteomes" id="UP000664904">
    <property type="component" value="Chromosome"/>
</dbReference>
<organism evidence="8 9">
    <name type="scientific">Pseudoalteromonas xiamenensis</name>
    <dbReference type="NCBI Taxonomy" id="882626"/>
    <lineage>
        <taxon>Bacteria</taxon>
        <taxon>Pseudomonadati</taxon>
        <taxon>Pseudomonadota</taxon>
        <taxon>Gammaproteobacteria</taxon>
        <taxon>Alteromonadales</taxon>
        <taxon>Pseudoalteromonadaceae</taxon>
        <taxon>Pseudoalteromonas</taxon>
    </lineage>
</organism>
<dbReference type="RefSeq" id="WP_208844101.1">
    <property type="nucleotide sequence ID" value="NZ_CP072133.1"/>
</dbReference>
<comment type="subcellular location">
    <subcellularLocation>
        <location evidence="1">Cell membrane</location>
        <topology evidence="1">Multi-pass membrane protein</topology>
    </subcellularLocation>
</comment>
<dbReference type="PANTHER" id="PTHR36115:SF10">
    <property type="entry name" value="RDD DOMAIN-CONTAINING PROTEIN"/>
    <property type="match status" value="1"/>
</dbReference>
<keyword evidence="2" id="KW-1003">Cell membrane</keyword>
<dbReference type="InterPro" id="IPR051791">
    <property type="entry name" value="Pra-immunoreactive"/>
</dbReference>
<evidence type="ECO:0000313" key="9">
    <source>
        <dbReference type="Proteomes" id="UP000664904"/>
    </source>
</evidence>
<keyword evidence="5 6" id="KW-0472">Membrane</keyword>
<keyword evidence="4 6" id="KW-1133">Transmembrane helix</keyword>
<proteinExistence type="predicted"/>
<sequence length="165" mass="18574">MSEFPNAGFFRRLAALLYDGLVVIAFAMLSTVLFLLLVQGAISLEWLSMSGHEDISAFVQDTPLLYWLRLALLVSVSVFFFTYFWKKSGQTIGMRAWRLQVVTTDGAPLSWGKAALRSVCALLGLGNLLVLIDFKHKRALQDRLTGTNVIVLSKEENRRVYRSLD</sequence>
<evidence type="ECO:0000256" key="6">
    <source>
        <dbReference type="SAM" id="Phobius"/>
    </source>
</evidence>
<accession>A0A975HM07</accession>
<feature type="domain" description="RDD" evidence="7">
    <location>
        <begin position="7"/>
        <end position="145"/>
    </location>
</feature>
<evidence type="ECO:0000256" key="1">
    <source>
        <dbReference type="ARBA" id="ARBA00004651"/>
    </source>
</evidence>
<gene>
    <name evidence="8" type="ORF">J5O05_06540</name>
</gene>
<keyword evidence="9" id="KW-1185">Reference proteome</keyword>